<dbReference type="RefSeq" id="WP_025294028.1">
    <property type="nucleotide sequence ID" value="NZ_CP006644.1"/>
</dbReference>
<sequence length="297" mass="31683">MRKTLIATLLLVAGTAMPAFAQSDALPRRVDKLEREMRAVQRKVFPGGSGQTVEPDIVVPQAPPPEIGSPATAPLADLTARVDALESQLASLTGQAEQNANEIRLLQEAFAKAQADFDARIKALEPTAPPVAPTLDGDAGAMPDPAVDGAPAAGDTAVSIARPDTGDAGEDAYLYGYRLWEAKRFDEAQAQLKAAAAKYPSHKRISFTRNLLGRAYLDGGKPELAVSAFLQNYQQNPRGERAPDSLYYLGQSFIQLKQPAKACQVYDEFNEVYGGTATAALKAQVARGRTTAKCRAA</sequence>
<gene>
    <name evidence="3" type="ORF">NX02_21145</name>
</gene>
<dbReference type="SUPFAM" id="SSF48452">
    <property type="entry name" value="TPR-like"/>
    <property type="match status" value="1"/>
</dbReference>
<reference evidence="3 4" key="1">
    <citation type="submission" date="2013-07" db="EMBL/GenBank/DDBJ databases">
        <title>Completed genome of Sphingomonas sanxanigenens NX02.</title>
        <authorList>
            <person name="Ma T."/>
            <person name="Huang H."/>
            <person name="Wu M."/>
            <person name="Li X."/>
            <person name="Li G."/>
        </authorList>
    </citation>
    <scope>NUCLEOTIDE SEQUENCE [LARGE SCALE GENOMIC DNA]</scope>
    <source>
        <strain evidence="3 4">NX02</strain>
    </source>
</reference>
<dbReference type="KEGG" id="ssan:NX02_21145"/>
<dbReference type="EMBL" id="CP006644">
    <property type="protein sequence ID" value="AHE55868.1"/>
    <property type="molecule type" value="Genomic_DNA"/>
</dbReference>
<evidence type="ECO:0008006" key="5">
    <source>
        <dbReference type="Google" id="ProtNLM"/>
    </source>
</evidence>
<keyword evidence="1" id="KW-0175">Coiled coil</keyword>
<evidence type="ECO:0000256" key="2">
    <source>
        <dbReference type="SAM" id="SignalP"/>
    </source>
</evidence>
<feature type="coiled-coil region" evidence="1">
    <location>
        <begin position="75"/>
        <end position="116"/>
    </location>
</feature>
<name>W0AHU4_9SPHN</name>
<organism evidence="3 4">
    <name type="scientific">Sphingomonas sanxanigenens DSM 19645 = NX02</name>
    <dbReference type="NCBI Taxonomy" id="1123269"/>
    <lineage>
        <taxon>Bacteria</taxon>
        <taxon>Pseudomonadati</taxon>
        <taxon>Pseudomonadota</taxon>
        <taxon>Alphaproteobacteria</taxon>
        <taxon>Sphingomonadales</taxon>
        <taxon>Sphingomonadaceae</taxon>
        <taxon>Sphingomonas</taxon>
    </lineage>
</organism>
<feature type="signal peptide" evidence="2">
    <location>
        <begin position="1"/>
        <end position="21"/>
    </location>
</feature>
<dbReference type="Pfam" id="PF13432">
    <property type="entry name" value="TPR_16"/>
    <property type="match status" value="2"/>
</dbReference>
<dbReference type="AlphaFoldDB" id="W0AHU4"/>
<dbReference type="PATRIC" id="fig|1123269.5.peg.4139"/>
<keyword evidence="2" id="KW-0732">Signal</keyword>
<evidence type="ECO:0000313" key="3">
    <source>
        <dbReference type="EMBL" id="AHE55868.1"/>
    </source>
</evidence>
<dbReference type="Gene3D" id="1.25.40.10">
    <property type="entry name" value="Tetratricopeptide repeat domain"/>
    <property type="match status" value="1"/>
</dbReference>
<dbReference type="eggNOG" id="COG1729">
    <property type="taxonomic scope" value="Bacteria"/>
</dbReference>
<evidence type="ECO:0000256" key="1">
    <source>
        <dbReference type="SAM" id="Coils"/>
    </source>
</evidence>
<proteinExistence type="predicted"/>
<dbReference type="STRING" id="1123269.NX02_21145"/>
<feature type="chain" id="PRO_5004785269" description="YbgF trimerisation domain-containing protein" evidence="2">
    <location>
        <begin position="22"/>
        <end position="297"/>
    </location>
</feature>
<protein>
    <recommendedName>
        <fullName evidence="5">YbgF trimerisation domain-containing protein</fullName>
    </recommendedName>
</protein>
<dbReference type="OrthoDB" id="7390214at2"/>
<dbReference type="Proteomes" id="UP000018851">
    <property type="component" value="Chromosome"/>
</dbReference>
<keyword evidence="4" id="KW-1185">Reference proteome</keyword>
<evidence type="ECO:0000313" key="4">
    <source>
        <dbReference type="Proteomes" id="UP000018851"/>
    </source>
</evidence>
<dbReference type="HOGENOM" id="CLU_888278_0_0_5"/>
<dbReference type="InterPro" id="IPR011990">
    <property type="entry name" value="TPR-like_helical_dom_sf"/>
</dbReference>
<accession>W0AHU4</accession>